<organism evidence="2 3">
    <name type="scientific">Chondromyces crocatus</name>
    <dbReference type="NCBI Taxonomy" id="52"/>
    <lineage>
        <taxon>Bacteria</taxon>
        <taxon>Pseudomonadati</taxon>
        <taxon>Myxococcota</taxon>
        <taxon>Polyangia</taxon>
        <taxon>Polyangiales</taxon>
        <taxon>Polyangiaceae</taxon>
        <taxon>Chondromyces</taxon>
    </lineage>
</organism>
<dbReference type="InterPro" id="IPR038056">
    <property type="entry name" value="YjbR-like_sf"/>
</dbReference>
<dbReference type="KEGG" id="ccro:CMC5_082260"/>
<feature type="region of interest" description="Disordered" evidence="1">
    <location>
        <begin position="1"/>
        <end position="58"/>
    </location>
</feature>
<dbReference type="Proteomes" id="UP000067626">
    <property type="component" value="Chromosome"/>
</dbReference>
<name>A0A0K1ETN0_CHOCO</name>
<dbReference type="AlphaFoldDB" id="A0A0K1ETN0"/>
<dbReference type="InterPro" id="IPR058532">
    <property type="entry name" value="YjbR/MT2646/Rv2570-like"/>
</dbReference>
<evidence type="ECO:0008006" key="4">
    <source>
        <dbReference type="Google" id="ProtNLM"/>
    </source>
</evidence>
<reference evidence="2 3" key="1">
    <citation type="submission" date="2015-07" db="EMBL/GenBank/DDBJ databases">
        <title>Genome analysis of myxobacterium Chondromyces crocatus Cm c5 reveals a high potential for natural compound synthesis and the genetic basis for the loss of fruiting body formation.</title>
        <authorList>
            <person name="Zaburannyi N."/>
            <person name="Bunk B."/>
            <person name="Maier J."/>
            <person name="Overmann J."/>
            <person name="Mueller R."/>
        </authorList>
    </citation>
    <scope>NUCLEOTIDE SEQUENCE [LARGE SCALE GENOMIC DNA]</scope>
    <source>
        <strain evidence="2 3">Cm c5</strain>
    </source>
</reference>
<evidence type="ECO:0000256" key="1">
    <source>
        <dbReference type="SAM" id="MobiDB-lite"/>
    </source>
</evidence>
<dbReference type="OrthoDB" id="954305at2"/>
<dbReference type="Gene3D" id="3.90.1150.30">
    <property type="match status" value="1"/>
</dbReference>
<feature type="compositionally biased region" description="Low complexity" evidence="1">
    <location>
        <begin position="38"/>
        <end position="53"/>
    </location>
</feature>
<dbReference type="STRING" id="52.CMC5_082260"/>
<sequence length="174" mass="18656">MATRKTQVGSASKAVSKSAAASKPKAVSTPRAARKATSKSAATSTRSPAASTPRRARKPLDLTAVRTIALAFPGAEEGVSYGTPAFRNRKKLFARLREDGESLVVMIDIEARDGLLDADPATFFITDHYRNYPCLLVRLAVVSTETLHDLLEQSWRRTASARQLQALGAASSLA</sequence>
<gene>
    <name evidence="2" type="ORF">CMC5_082260</name>
</gene>
<protein>
    <recommendedName>
        <fullName evidence="4">MmcQ/YjbR family DNA-binding protein</fullName>
    </recommendedName>
</protein>
<dbReference type="RefSeq" id="WP_082363280.1">
    <property type="nucleotide sequence ID" value="NZ_CP012159.1"/>
</dbReference>
<dbReference type="Pfam" id="PF04237">
    <property type="entry name" value="YjbR"/>
    <property type="match status" value="1"/>
</dbReference>
<proteinExistence type="predicted"/>
<accession>A0A0K1ETN0</accession>
<feature type="compositionally biased region" description="Low complexity" evidence="1">
    <location>
        <begin position="10"/>
        <end position="31"/>
    </location>
</feature>
<evidence type="ECO:0000313" key="2">
    <source>
        <dbReference type="EMBL" id="AKT43988.1"/>
    </source>
</evidence>
<dbReference type="EMBL" id="CP012159">
    <property type="protein sequence ID" value="AKT43988.1"/>
    <property type="molecule type" value="Genomic_DNA"/>
</dbReference>
<evidence type="ECO:0000313" key="3">
    <source>
        <dbReference type="Proteomes" id="UP000067626"/>
    </source>
</evidence>
<dbReference type="SUPFAM" id="SSF142906">
    <property type="entry name" value="YjbR-like"/>
    <property type="match status" value="1"/>
</dbReference>
<keyword evidence="3" id="KW-1185">Reference proteome</keyword>